<dbReference type="PANTHER" id="PTHR24409:SF295">
    <property type="entry name" value="AZ2-RELATED"/>
    <property type="match status" value="1"/>
</dbReference>
<keyword evidence="1" id="KW-0479">Metal-binding</keyword>
<dbReference type="Pfam" id="PF00096">
    <property type="entry name" value="zf-C2H2"/>
    <property type="match status" value="2"/>
</dbReference>
<dbReference type="PROSITE" id="PS50157">
    <property type="entry name" value="ZINC_FINGER_C2H2_2"/>
    <property type="match status" value="2"/>
</dbReference>
<feature type="region of interest" description="Disordered" evidence="6">
    <location>
        <begin position="289"/>
        <end position="310"/>
    </location>
</feature>
<dbReference type="InterPro" id="IPR036236">
    <property type="entry name" value="Znf_C2H2_sf"/>
</dbReference>
<dbReference type="Gene3D" id="3.30.160.60">
    <property type="entry name" value="Classic Zinc Finger"/>
    <property type="match status" value="2"/>
</dbReference>
<dbReference type="AlphaFoldDB" id="A0ABD2C0D1"/>
<dbReference type="PANTHER" id="PTHR24409">
    <property type="entry name" value="ZINC FINGER PROTEIN 142"/>
    <property type="match status" value="1"/>
</dbReference>
<evidence type="ECO:0000259" key="7">
    <source>
        <dbReference type="PROSITE" id="PS50157"/>
    </source>
</evidence>
<keyword evidence="9" id="KW-1185">Reference proteome</keyword>
<evidence type="ECO:0000313" key="8">
    <source>
        <dbReference type="EMBL" id="KAL2738502.1"/>
    </source>
</evidence>
<feature type="compositionally biased region" description="Basic and acidic residues" evidence="6">
    <location>
        <begin position="14"/>
        <end position="24"/>
    </location>
</feature>
<dbReference type="InterPro" id="IPR013087">
    <property type="entry name" value="Znf_C2H2_type"/>
</dbReference>
<feature type="compositionally biased region" description="Basic residues" evidence="6">
    <location>
        <begin position="134"/>
        <end position="149"/>
    </location>
</feature>
<dbReference type="SMART" id="SM00355">
    <property type="entry name" value="ZnF_C2H2"/>
    <property type="match status" value="5"/>
</dbReference>
<feature type="domain" description="C2H2-type" evidence="7">
    <location>
        <begin position="195"/>
        <end position="222"/>
    </location>
</feature>
<dbReference type="Proteomes" id="UP001607303">
    <property type="component" value="Unassembled WGS sequence"/>
</dbReference>
<evidence type="ECO:0000256" key="6">
    <source>
        <dbReference type="SAM" id="MobiDB-lite"/>
    </source>
</evidence>
<proteinExistence type="predicted"/>
<organism evidence="8 9">
    <name type="scientific">Vespula maculifrons</name>
    <name type="common">Eastern yellow jacket</name>
    <name type="synonym">Wasp</name>
    <dbReference type="NCBI Taxonomy" id="7453"/>
    <lineage>
        <taxon>Eukaryota</taxon>
        <taxon>Metazoa</taxon>
        <taxon>Ecdysozoa</taxon>
        <taxon>Arthropoda</taxon>
        <taxon>Hexapoda</taxon>
        <taxon>Insecta</taxon>
        <taxon>Pterygota</taxon>
        <taxon>Neoptera</taxon>
        <taxon>Endopterygota</taxon>
        <taxon>Hymenoptera</taxon>
        <taxon>Apocrita</taxon>
        <taxon>Aculeata</taxon>
        <taxon>Vespoidea</taxon>
        <taxon>Vespidae</taxon>
        <taxon>Vespinae</taxon>
        <taxon>Vespula</taxon>
    </lineage>
</organism>
<protein>
    <submittedName>
        <fullName evidence="8">Protein abrupt isoform X29</fullName>
    </submittedName>
</protein>
<name>A0ABD2C0D1_VESMC</name>
<evidence type="ECO:0000256" key="3">
    <source>
        <dbReference type="ARBA" id="ARBA00022771"/>
    </source>
</evidence>
<evidence type="ECO:0000256" key="4">
    <source>
        <dbReference type="ARBA" id="ARBA00022833"/>
    </source>
</evidence>
<dbReference type="EMBL" id="JAYRBN010000063">
    <property type="protein sequence ID" value="KAL2738502.1"/>
    <property type="molecule type" value="Genomic_DNA"/>
</dbReference>
<comment type="caution">
    <text evidence="8">The sequence shown here is derived from an EMBL/GenBank/DDBJ whole genome shotgun (WGS) entry which is preliminary data.</text>
</comment>
<evidence type="ECO:0000256" key="1">
    <source>
        <dbReference type="ARBA" id="ARBA00022723"/>
    </source>
</evidence>
<dbReference type="SUPFAM" id="SSF57667">
    <property type="entry name" value="beta-beta-alpha zinc fingers"/>
    <property type="match status" value="1"/>
</dbReference>
<evidence type="ECO:0000313" key="9">
    <source>
        <dbReference type="Proteomes" id="UP001607303"/>
    </source>
</evidence>
<gene>
    <name evidence="8" type="ORF">V1477_011861</name>
</gene>
<dbReference type="GO" id="GO:0008270">
    <property type="term" value="F:zinc ion binding"/>
    <property type="evidence" value="ECO:0007669"/>
    <property type="project" value="UniProtKB-KW"/>
</dbReference>
<feature type="region of interest" description="Disordered" evidence="6">
    <location>
        <begin position="1"/>
        <end position="24"/>
    </location>
</feature>
<evidence type="ECO:0000256" key="5">
    <source>
        <dbReference type="PROSITE-ProRule" id="PRU00042"/>
    </source>
</evidence>
<keyword evidence="2" id="KW-0677">Repeat</keyword>
<evidence type="ECO:0000256" key="2">
    <source>
        <dbReference type="ARBA" id="ARBA00022737"/>
    </source>
</evidence>
<feature type="domain" description="C2H2-type" evidence="7">
    <location>
        <begin position="40"/>
        <end position="67"/>
    </location>
</feature>
<keyword evidence="3 5" id="KW-0863">Zinc-finger</keyword>
<keyword evidence="4" id="KW-0862">Zinc</keyword>
<feature type="region of interest" description="Disordered" evidence="6">
    <location>
        <begin position="134"/>
        <end position="160"/>
    </location>
</feature>
<accession>A0ABD2C0D1</accession>
<reference evidence="8 9" key="1">
    <citation type="journal article" date="2024" name="Ann. Entomol. Soc. Am.">
        <title>Genomic analyses of the southern and eastern yellowjacket wasps (Hymenoptera: Vespidae) reveal evolutionary signatures of social life.</title>
        <authorList>
            <person name="Catto M.A."/>
            <person name="Caine P.B."/>
            <person name="Orr S.E."/>
            <person name="Hunt B.G."/>
            <person name="Goodisman M.A.D."/>
        </authorList>
    </citation>
    <scope>NUCLEOTIDE SEQUENCE [LARGE SCALE GENOMIC DNA]</scope>
    <source>
        <strain evidence="8">232</strain>
        <tissue evidence="8">Head and thorax</tissue>
    </source>
</reference>
<sequence length="310" mass="36384">MKIKKTNDSTSATTEERSNRRSIEQHYVKFHGRSRRSSDYVCSNCGKSFVNCARLKSHRRRYCGVMANVACKYCDHRTKRVWDMKVHLNGVHGIHKNSTEIVSHLVKIDKNLRALGYISCQKVTYPCKNCGKEKKRNLPPRKKTKKKRNTKNDDDDDDNEWMYNCPESMIDPLSLSLEMKRERRLSNNRIIGNEFSCPRCNRSYKVKRSLRRHLIVECGKAPKFKCPYCVHRSKYKSSIAKHVKNLRRHVINECGKQPKHQCIFCPYRATYKSYLQVHMMKHGKQGFVPRTANTHRTHDNNGNDGNTKNY</sequence>